<evidence type="ECO:0000256" key="1">
    <source>
        <dbReference type="SAM" id="MobiDB-lite"/>
    </source>
</evidence>
<keyword evidence="3" id="KW-1185">Reference proteome</keyword>
<feature type="region of interest" description="Disordered" evidence="1">
    <location>
        <begin position="1"/>
        <end position="42"/>
    </location>
</feature>
<evidence type="ECO:0000313" key="2">
    <source>
        <dbReference type="EMBL" id="QGK70320.1"/>
    </source>
</evidence>
<feature type="region of interest" description="Disordered" evidence="1">
    <location>
        <begin position="74"/>
        <end position="161"/>
    </location>
</feature>
<evidence type="ECO:0000313" key="3">
    <source>
        <dbReference type="Proteomes" id="UP000371041"/>
    </source>
</evidence>
<dbReference type="Proteomes" id="UP000371041">
    <property type="component" value="Chromosome"/>
</dbReference>
<dbReference type="EMBL" id="CP045929">
    <property type="protein sequence ID" value="QGK70320.1"/>
    <property type="molecule type" value="Genomic_DNA"/>
</dbReference>
<sequence length="276" mass="29243">MAPHPHRTPPAQPTTSTSTPDGPAPVGRSTAPPAERETGAAASVLLCPTAPDAGRWAQFAAALPALITAYTDPGDRVLLAPTPGPDDSRPNTDADERDRLVETVLRLGRGATTHATPDAPRSPRSDTRPQPESETGPGLRPATRSAPGPTAPPDSPSPVSDRFALIVLGDPTTPQRHGHLAELAPQLDADGTLVVLTHSDEPGWFCTGRFRRRAHTRGAVRDGLVLTDRLIIAHEHPDPSPPANPSERRAVAEHGHRPAHSTAFVFRPRPTRQGGR</sequence>
<accession>A0A5Q3Q915</accession>
<feature type="compositionally biased region" description="Basic and acidic residues" evidence="1">
    <location>
        <begin position="86"/>
        <end position="101"/>
    </location>
</feature>
<organism evidence="2 3">
    <name type="scientific">Allosaccharopolyspora coralli</name>
    <dbReference type="NCBI Taxonomy" id="2665642"/>
    <lineage>
        <taxon>Bacteria</taxon>
        <taxon>Bacillati</taxon>
        <taxon>Actinomycetota</taxon>
        <taxon>Actinomycetes</taxon>
        <taxon>Pseudonocardiales</taxon>
        <taxon>Pseudonocardiaceae</taxon>
        <taxon>Allosaccharopolyspora</taxon>
    </lineage>
</organism>
<name>A0A5Q3Q915_9PSEU</name>
<protein>
    <submittedName>
        <fullName evidence="2">Uncharacterized protein</fullName>
    </submittedName>
</protein>
<feature type="region of interest" description="Disordered" evidence="1">
    <location>
        <begin position="235"/>
        <end position="276"/>
    </location>
</feature>
<dbReference type="AlphaFoldDB" id="A0A5Q3Q915"/>
<dbReference type="KEGG" id="sace:GIY23_13010"/>
<feature type="compositionally biased region" description="Basic and acidic residues" evidence="1">
    <location>
        <begin position="246"/>
        <end position="256"/>
    </location>
</feature>
<feature type="compositionally biased region" description="Basic and acidic residues" evidence="1">
    <location>
        <begin position="121"/>
        <end position="131"/>
    </location>
</feature>
<proteinExistence type="predicted"/>
<dbReference type="RefSeq" id="WP_154076904.1">
    <property type="nucleotide sequence ID" value="NZ_CP045929.1"/>
</dbReference>
<reference evidence="3" key="1">
    <citation type="submission" date="2019-11" db="EMBL/GenBank/DDBJ databases">
        <title>The complete genome sequence of Saccharopolyspora sp. E2A.</title>
        <authorList>
            <person name="Zhang G."/>
        </authorList>
    </citation>
    <scope>NUCLEOTIDE SEQUENCE [LARGE SCALE GENOMIC DNA]</scope>
    <source>
        <strain evidence="3">E2A</strain>
    </source>
</reference>
<gene>
    <name evidence="2" type="ORF">GIY23_13010</name>
</gene>